<reference evidence="3" key="1">
    <citation type="submission" date="2018-05" db="EMBL/GenBank/DDBJ databases">
        <title>Draft genome of Mucuna pruriens seed.</title>
        <authorList>
            <person name="Nnadi N.E."/>
            <person name="Vos R."/>
            <person name="Hasami M.H."/>
            <person name="Devisetty U.K."/>
            <person name="Aguiy J.C."/>
        </authorList>
    </citation>
    <scope>NUCLEOTIDE SEQUENCE [LARGE SCALE GENOMIC DNA]</scope>
    <source>
        <strain evidence="3">JCA_2017</strain>
    </source>
</reference>
<proteinExistence type="predicted"/>
<protein>
    <submittedName>
        <fullName evidence="3">Uncharacterized protein</fullName>
    </submittedName>
</protein>
<organism evidence="3 4">
    <name type="scientific">Mucuna pruriens</name>
    <name type="common">Velvet bean</name>
    <name type="synonym">Dolichos pruriens</name>
    <dbReference type="NCBI Taxonomy" id="157652"/>
    <lineage>
        <taxon>Eukaryota</taxon>
        <taxon>Viridiplantae</taxon>
        <taxon>Streptophyta</taxon>
        <taxon>Embryophyta</taxon>
        <taxon>Tracheophyta</taxon>
        <taxon>Spermatophyta</taxon>
        <taxon>Magnoliopsida</taxon>
        <taxon>eudicotyledons</taxon>
        <taxon>Gunneridae</taxon>
        <taxon>Pentapetalae</taxon>
        <taxon>rosids</taxon>
        <taxon>fabids</taxon>
        <taxon>Fabales</taxon>
        <taxon>Fabaceae</taxon>
        <taxon>Papilionoideae</taxon>
        <taxon>50 kb inversion clade</taxon>
        <taxon>NPAAA clade</taxon>
        <taxon>indigoferoid/millettioid clade</taxon>
        <taxon>Phaseoleae</taxon>
        <taxon>Mucuna</taxon>
    </lineage>
</organism>
<evidence type="ECO:0000313" key="4">
    <source>
        <dbReference type="Proteomes" id="UP000257109"/>
    </source>
</evidence>
<evidence type="ECO:0000313" key="3">
    <source>
        <dbReference type="EMBL" id="RDX97745.1"/>
    </source>
</evidence>
<dbReference type="AlphaFoldDB" id="A0A371H4N7"/>
<keyword evidence="4" id="KW-1185">Reference proteome</keyword>
<feature type="region of interest" description="Disordered" evidence="2">
    <location>
        <begin position="1"/>
        <end position="22"/>
    </location>
</feature>
<feature type="non-terminal residue" evidence="3">
    <location>
        <position position="1"/>
    </location>
</feature>
<comment type="caution">
    <text evidence="3">The sequence shown here is derived from an EMBL/GenBank/DDBJ whole genome shotgun (WGS) entry which is preliminary data.</text>
</comment>
<feature type="coiled-coil region" evidence="1">
    <location>
        <begin position="43"/>
        <end position="70"/>
    </location>
</feature>
<evidence type="ECO:0000256" key="2">
    <source>
        <dbReference type="SAM" id="MobiDB-lite"/>
    </source>
</evidence>
<dbReference type="Proteomes" id="UP000257109">
    <property type="component" value="Unassembled WGS sequence"/>
</dbReference>
<evidence type="ECO:0000256" key="1">
    <source>
        <dbReference type="SAM" id="Coils"/>
    </source>
</evidence>
<dbReference type="EMBL" id="QJKJ01003580">
    <property type="protein sequence ID" value="RDX97745.1"/>
    <property type="molecule type" value="Genomic_DNA"/>
</dbReference>
<name>A0A371H4N7_MUCPR</name>
<gene>
    <name evidence="3" type="ORF">CR513_19455</name>
</gene>
<keyword evidence="1" id="KW-0175">Coiled coil</keyword>
<accession>A0A371H4N7</accession>
<sequence length="114" mass="13159">MENKIEALEQPPPHGARDPPYGMPYGWRIKAPTVEEHKQQNVVNNEGAKVPHLEEKLQSLEEQLYAVEGRDKYGLEAVDLCLVSDVGLLVDFKILEFDKYKRSSYPRVHLAMYY</sequence>